<evidence type="ECO:0000313" key="5">
    <source>
        <dbReference type="EMBL" id="QUN35200.1"/>
    </source>
</evidence>
<dbReference type="GO" id="GO:0003677">
    <property type="term" value="F:DNA binding"/>
    <property type="evidence" value="ECO:0007669"/>
    <property type="project" value="InterPro"/>
</dbReference>
<protein>
    <submittedName>
        <fullName evidence="5">DNA primase</fullName>
    </submittedName>
</protein>
<reference evidence="5" key="1">
    <citation type="submission" date="2021-04" db="EMBL/GenBank/DDBJ databases">
        <title>Complete genome sequence of the type strain Clostridium beijerinckii NRRL B-598.</title>
        <authorList>
            <person name="Sedlar K."/>
            <person name="Branska B."/>
            <person name="Bezdicek M."/>
            <person name="Nykrynova M."/>
            <person name="Lengerova M."/>
            <person name="Skutkova H."/>
            <person name="Patakova P."/>
        </authorList>
    </citation>
    <scope>NUCLEOTIDE SEQUENCE</scope>
    <source>
        <strain evidence="5">DSM 791</strain>
    </source>
</reference>
<keyword evidence="1" id="KW-0479">Metal-binding</keyword>
<proteinExistence type="predicted"/>
<dbReference type="PROSITE" id="PS00675">
    <property type="entry name" value="SIGMA54_INTERACT_1"/>
    <property type="match status" value="1"/>
</dbReference>
<dbReference type="SUPFAM" id="SSF57783">
    <property type="entry name" value="Zinc beta-ribbon"/>
    <property type="match status" value="1"/>
</dbReference>
<dbReference type="EMBL" id="CP073653">
    <property type="protein sequence ID" value="QUN35200.1"/>
    <property type="molecule type" value="Genomic_DNA"/>
</dbReference>
<sequence>MKEISDINLHETIETELGNRFNRQGYINCPFHSDHTPSLSVKFFPDKNKYRYKCFACGASGDAIDFMQNYRNVDYKTARELLGIQGEKTEIELRFDKILSRIDWDIKNSEYKLGYKLLGVFEFVNEQNEIIYYKAKFLKPDGKKASSYYRFMGDKIINNRDGIIDVPYNLYNVLQGIKNGKTIIFVEGEKDANTINKLLRRKNYVATSIKGCKDLSKIKEQRIKAVYVIGDTGQAGEIYVEKIRIEFQEISDSFKMIKLSDLRALGNNKDVTDWIEVGHNLEDLFAAFHRASNLNNKYDFYCEFGKTYINIIKNEEVKKIPVSNFKVIDGKILHYVEDDAEGVKITFRSANGKTIEKSGFSTVFDDVRSFKNFMGSMDLTFYGSMAILNDYKAWINNNYLVDTEEIYSGDRFIELKDELSFVTGVGAMKKDNKIDVSIYAEDSKINIMDIEPIKADSLKGLKDALLGYLSFDKAAAILGTIVNNLAVYQNIKTGRKLHHLLIVGESGSGKSTILEKVIAPILNYPEDNKKTMGSSSFAMLKDLCTGNYPALYDEFKPSMMNKNKLNEISQTLRDLYDRGVREKGNKLQKLYKYEYQRPIIMAGEESYPNAEKALVTRSCIVYVSKAARTNENTEAIRYLMDHEKELNSLGRSIIAAILDLSSEEYEQMQQVAAAKFTDLKDRPQSTACNISVGIEIFNKVLIKNGIDPIIDYVDQITELIKAEVLGNKDDAYSIVEQMLSLFDEMAGLGKVPYIEGMIRHEGEFLYMYTTELVAKVMEYANNSNAVDITPIKVNDFKKQARLSGYIVQDPEELKDYEEGQKEPAYNKTFKIQKKSLRMDRYSIKKLTELGLLVIPNVDSFEGTESQERAKLTLVPNEPKNVDDIGSWL</sequence>
<dbReference type="SMART" id="SM00400">
    <property type="entry name" value="ZnF_CHCC"/>
    <property type="match status" value="1"/>
</dbReference>
<dbReference type="GO" id="GO:0006269">
    <property type="term" value="P:DNA replication, synthesis of primer"/>
    <property type="evidence" value="ECO:0007669"/>
    <property type="project" value="TreeGrafter"/>
</dbReference>
<keyword evidence="3" id="KW-0862">Zinc</keyword>
<name>A0AB74VF04_CLOBE</name>
<dbReference type="PANTHER" id="PTHR30313">
    <property type="entry name" value="DNA PRIMASE"/>
    <property type="match status" value="1"/>
</dbReference>
<dbReference type="Pfam" id="PF01807">
    <property type="entry name" value="Zn_ribbon_DnaG"/>
    <property type="match status" value="1"/>
</dbReference>
<dbReference type="PANTHER" id="PTHR30313:SF2">
    <property type="entry name" value="DNA PRIMASE"/>
    <property type="match status" value="1"/>
</dbReference>
<dbReference type="Gene3D" id="3.40.1360.10">
    <property type="match status" value="1"/>
</dbReference>
<evidence type="ECO:0000313" key="6">
    <source>
        <dbReference type="Proteomes" id="UP000679373"/>
    </source>
</evidence>
<dbReference type="RefSeq" id="WP_077869359.1">
    <property type="nucleotide sequence ID" value="NZ_BKAK01000085.1"/>
</dbReference>
<dbReference type="AlphaFoldDB" id="A0AB74VF04"/>
<dbReference type="InterPro" id="IPR036977">
    <property type="entry name" value="DNA_primase_Znf_CHC2"/>
</dbReference>
<accession>A0AB74VF04</accession>
<dbReference type="SUPFAM" id="SSF52540">
    <property type="entry name" value="P-loop containing nucleoside triphosphate hydrolases"/>
    <property type="match status" value="2"/>
</dbReference>
<dbReference type="InterPro" id="IPR027417">
    <property type="entry name" value="P-loop_NTPase"/>
</dbReference>
<organism evidence="5 6">
    <name type="scientific">Clostridium beijerinckii</name>
    <name type="common">Clostridium MP</name>
    <dbReference type="NCBI Taxonomy" id="1520"/>
    <lineage>
        <taxon>Bacteria</taxon>
        <taxon>Bacillati</taxon>
        <taxon>Bacillota</taxon>
        <taxon>Clostridia</taxon>
        <taxon>Eubacteriales</taxon>
        <taxon>Clostridiaceae</taxon>
        <taxon>Clostridium</taxon>
    </lineage>
</organism>
<evidence type="ECO:0000259" key="4">
    <source>
        <dbReference type="SMART" id="SM00400"/>
    </source>
</evidence>
<dbReference type="GO" id="GO:0008270">
    <property type="term" value="F:zinc ion binding"/>
    <property type="evidence" value="ECO:0007669"/>
    <property type="project" value="UniProtKB-KW"/>
</dbReference>
<evidence type="ECO:0000256" key="2">
    <source>
        <dbReference type="ARBA" id="ARBA00022771"/>
    </source>
</evidence>
<feature type="domain" description="Zinc finger CHC2-type" evidence="4">
    <location>
        <begin position="29"/>
        <end position="83"/>
    </location>
</feature>
<dbReference type="GO" id="GO:0003899">
    <property type="term" value="F:DNA-directed RNA polymerase activity"/>
    <property type="evidence" value="ECO:0007669"/>
    <property type="project" value="InterPro"/>
</dbReference>
<gene>
    <name evidence="5" type="ORF">KEC93_25435</name>
</gene>
<dbReference type="InterPro" id="IPR050219">
    <property type="entry name" value="DnaG_primase"/>
</dbReference>
<keyword evidence="6" id="KW-1185">Reference proteome</keyword>
<evidence type="ECO:0000256" key="3">
    <source>
        <dbReference type="ARBA" id="ARBA00022833"/>
    </source>
</evidence>
<dbReference type="GeneID" id="66347944"/>
<keyword evidence="2" id="KW-0863">Zinc-finger</keyword>
<dbReference type="Proteomes" id="UP000679373">
    <property type="component" value="Chromosome"/>
</dbReference>
<dbReference type="GO" id="GO:0005737">
    <property type="term" value="C:cytoplasm"/>
    <property type="evidence" value="ECO:0007669"/>
    <property type="project" value="TreeGrafter"/>
</dbReference>
<dbReference type="InterPro" id="IPR002694">
    <property type="entry name" value="Znf_CHC2"/>
</dbReference>
<dbReference type="Gene3D" id="3.90.580.10">
    <property type="entry name" value="Zinc finger, CHC2-type domain"/>
    <property type="match status" value="1"/>
</dbReference>
<dbReference type="InterPro" id="IPR025662">
    <property type="entry name" value="Sigma_54_int_dom_ATP-bd_1"/>
</dbReference>
<evidence type="ECO:0000256" key="1">
    <source>
        <dbReference type="ARBA" id="ARBA00022723"/>
    </source>
</evidence>